<keyword evidence="2" id="KW-1185">Reference proteome</keyword>
<sequence>MCIWSVQFQRDLLLFRDVCARPADVGGGLIKVLWSLGAEHHPPSFYREATSFQTAFSARTMAASPELLPRATDHLVP</sequence>
<reference evidence="1 2" key="1">
    <citation type="submission" date="2021-06" db="EMBL/GenBank/DDBJ databases">
        <title>Caerostris extrusa draft genome.</title>
        <authorList>
            <person name="Kono N."/>
            <person name="Arakawa K."/>
        </authorList>
    </citation>
    <scope>NUCLEOTIDE SEQUENCE [LARGE SCALE GENOMIC DNA]</scope>
</reference>
<gene>
    <name evidence="1" type="ORF">CEXT_757131</name>
</gene>
<name>A0AAV4V8C0_CAEEX</name>
<proteinExistence type="predicted"/>
<dbReference type="AlphaFoldDB" id="A0AAV4V8C0"/>
<dbReference type="EMBL" id="BPLR01014103">
    <property type="protein sequence ID" value="GIY66268.1"/>
    <property type="molecule type" value="Genomic_DNA"/>
</dbReference>
<comment type="caution">
    <text evidence="1">The sequence shown here is derived from an EMBL/GenBank/DDBJ whole genome shotgun (WGS) entry which is preliminary data.</text>
</comment>
<dbReference type="Proteomes" id="UP001054945">
    <property type="component" value="Unassembled WGS sequence"/>
</dbReference>
<evidence type="ECO:0000313" key="1">
    <source>
        <dbReference type="EMBL" id="GIY66268.1"/>
    </source>
</evidence>
<organism evidence="1 2">
    <name type="scientific">Caerostris extrusa</name>
    <name type="common">Bark spider</name>
    <name type="synonym">Caerostris bankana</name>
    <dbReference type="NCBI Taxonomy" id="172846"/>
    <lineage>
        <taxon>Eukaryota</taxon>
        <taxon>Metazoa</taxon>
        <taxon>Ecdysozoa</taxon>
        <taxon>Arthropoda</taxon>
        <taxon>Chelicerata</taxon>
        <taxon>Arachnida</taxon>
        <taxon>Araneae</taxon>
        <taxon>Araneomorphae</taxon>
        <taxon>Entelegynae</taxon>
        <taxon>Araneoidea</taxon>
        <taxon>Araneidae</taxon>
        <taxon>Caerostris</taxon>
    </lineage>
</organism>
<evidence type="ECO:0000313" key="2">
    <source>
        <dbReference type="Proteomes" id="UP001054945"/>
    </source>
</evidence>
<accession>A0AAV4V8C0</accession>
<protein>
    <submittedName>
        <fullName evidence="1">Uncharacterized protein</fullName>
    </submittedName>
</protein>